<protein>
    <submittedName>
        <fullName evidence="1">Uncharacterized protein</fullName>
    </submittedName>
</protein>
<organism evidence="1 2">
    <name type="scientific">Glarea lozoyensis (strain ATCC 74030 / MF5533)</name>
    <dbReference type="NCBI Taxonomy" id="1104152"/>
    <lineage>
        <taxon>Eukaryota</taxon>
        <taxon>Fungi</taxon>
        <taxon>Dikarya</taxon>
        <taxon>Ascomycota</taxon>
        <taxon>Pezizomycotina</taxon>
        <taxon>Leotiomycetes</taxon>
        <taxon>Helotiales</taxon>
        <taxon>Helotiaceae</taxon>
        <taxon>Glarea</taxon>
    </lineage>
</organism>
<keyword evidence="2" id="KW-1185">Reference proteome</keyword>
<evidence type="ECO:0000313" key="2">
    <source>
        <dbReference type="Proteomes" id="UP000005446"/>
    </source>
</evidence>
<reference evidence="1 2" key="1">
    <citation type="journal article" date="2012" name="Eukaryot. Cell">
        <title>Genome sequence of the fungus Glarea lozoyensis: the first genome sequence of a species from the Helotiaceae family.</title>
        <authorList>
            <person name="Youssar L."/>
            <person name="Gruening B.A."/>
            <person name="Erxleben A."/>
            <person name="Guenther S."/>
            <person name="Huettel W."/>
        </authorList>
    </citation>
    <scope>NUCLEOTIDE SEQUENCE [LARGE SCALE GENOMIC DNA]</scope>
    <source>
        <strain evidence="2">ATCC 74030 / MF5533</strain>
    </source>
</reference>
<proteinExistence type="predicted"/>
<dbReference type="HOGENOM" id="CLU_3087420_0_0_1"/>
<dbReference type="EMBL" id="AGUE01000216">
    <property type="protein sequence ID" value="EHK96882.1"/>
    <property type="molecule type" value="Genomic_DNA"/>
</dbReference>
<comment type="caution">
    <text evidence="1">The sequence shown here is derived from an EMBL/GenBank/DDBJ whole genome shotgun (WGS) entry which is preliminary data.</text>
</comment>
<dbReference type="InParanoid" id="H0EX29"/>
<accession>H0EX29</accession>
<dbReference type="Proteomes" id="UP000005446">
    <property type="component" value="Unassembled WGS sequence"/>
</dbReference>
<gene>
    <name evidence="1" type="ORF">M7I_7354</name>
</gene>
<evidence type="ECO:0000313" key="1">
    <source>
        <dbReference type="EMBL" id="EHK96882.1"/>
    </source>
</evidence>
<dbReference type="AlphaFoldDB" id="H0EX29"/>
<sequence>MLRIQRGAMVRMARLWSTEKTRSSFPVSRSAEVVSRSKSVIWQAVIIVQVFN</sequence>
<name>H0EX29_GLAL7</name>